<evidence type="ECO:0000259" key="8">
    <source>
        <dbReference type="PROSITE" id="PS50156"/>
    </source>
</evidence>
<dbReference type="InterPro" id="IPR000731">
    <property type="entry name" value="SSD"/>
</dbReference>
<feature type="transmembrane region" description="Helical" evidence="7">
    <location>
        <begin position="670"/>
        <end position="696"/>
    </location>
</feature>
<dbReference type="InParanoid" id="A7RVB1"/>
<evidence type="ECO:0000256" key="2">
    <source>
        <dbReference type="ARBA" id="ARBA00022692"/>
    </source>
</evidence>
<evidence type="ECO:0000313" key="10">
    <source>
        <dbReference type="Proteomes" id="UP000001593"/>
    </source>
</evidence>
<dbReference type="SUPFAM" id="SSF82866">
    <property type="entry name" value="Multidrug efflux transporter AcrB transmembrane domain"/>
    <property type="match status" value="2"/>
</dbReference>
<name>A7RVB1_NEMVE</name>
<evidence type="ECO:0000313" key="9">
    <source>
        <dbReference type="EMBL" id="EDO44540.1"/>
    </source>
</evidence>
<dbReference type="AlphaFoldDB" id="A7RVB1"/>
<dbReference type="InterPro" id="IPR052081">
    <property type="entry name" value="Dispatched_Hh_regulator"/>
</dbReference>
<reference evidence="9 10" key="1">
    <citation type="journal article" date="2007" name="Science">
        <title>Sea anemone genome reveals ancestral eumetazoan gene repertoire and genomic organization.</title>
        <authorList>
            <person name="Putnam N.H."/>
            <person name="Srivastava M."/>
            <person name="Hellsten U."/>
            <person name="Dirks B."/>
            <person name="Chapman J."/>
            <person name="Salamov A."/>
            <person name="Terry A."/>
            <person name="Shapiro H."/>
            <person name="Lindquist E."/>
            <person name="Kapitonov V.V."/>
            <person name="Jurka J."/>
            <person name="Genikhovich G."/>
            <person name="Grigoriev I.V."/>
            <person name="Lucas S.M."/>
            <person name="Steele R.E."/>
            <person name="Finnerty J.R."/>
            <person name="Technau U."/>
            <person name="Martindale M.Q."/>
            <person name="Rokhsar D.S."/>
        </authorList>
    </citation>
    <scope>NUCLEOTIDE SEQUENCE [LARGE SCALE GENOMIC DNA]</scope>
    <source>
        <strain evidence="10">CH2 X CH6</strain>
    </source>
</reference>
<keyword evidence="3 7" id="KW-1133">Transmembrane helix</keyword>
<dbReference type="Pfam" id="PF12349">
    <property type="entry name" value="Sterol-sensing"/>
    <property type="match status" value="1"/>
</dbReference>
<feature type="transmembrane region" description="Helical" evidence="7">
    <location>
        <begin position="642"/>
        <end position="663"/>
    </location>
</feature>
<comment type="similarity">
    <text evidence="6">Belongs to the dispatched family.</text>
</comment>
<comment type="subcellular location">
    <subcellularLocation>
        <location evidence="1">Membrane</location>
        <topology evidence="1">Multi-pass membrane protein</topology>
    </subcellularLocation>
</comment>
<keyword evidence="2 7" id="KW-0812">Transmembrane</keyword>
<keyword evidence="10" id="KW-1185">Reference proteome</keyword>
<dbReference type="EMBL" id="DS469543">
    <property type="protein sequence ID" value="EDO44540.1"/>
    <property type="molecule type" value="Genomic_DNA"/>
</dbReference>
<evidence type="ECO:0000256" key="1">
    <source>
        <dbReference type="ARBA" id="ARBA00004141"/>
    </source>
</evidence>
<feature type="transmembrane region" description="Helical" evidence="7">
    <location>
        <begin position="745"/>
        <end position="768"/>
    </location>
</feature>
<dbReference type="eggNOG" id="KOG3664">
    <property type="taxonomic scope" value="Eukaryota"/>
</dbReference>
<dbReference type="PhylomeDB" id="A7RVB1"/>
<dbReference type="STRING" id="45351.A7RVB1"/>
<feature type="transmembrane region" description="Helical" evidence="7">
    <location>
        <begin position="210"/>
        <end position="243"/>
    </location>
</feature>
<dbReference type="Gene3D" id="1.20.1640.10">
    <property type="entry name" value="Multidrug efflux transporter AcrB transmembrane domain"/>
    <property type="match status" value="2"/>
</dbReference>
<sequence length="810" mass="91588">LAFESTSGASLFNAKSFKEMCYLEEDIVQKNSLFQTYCLKDTNGNCCSSYSLGNMVASVMRKSSCQDITDSDVNQASTLIESCAPYFVKGLLKNTCSCNTLINGTTVNNCPAVPCLCFQDQATLLVMNYLTDNKFLLTPKDKFLKYALSFLPLSWWDNDFYKDVYDSKLKKSLPNHGGVKVVGFDFGNYKYDLFSTLLIDNAKYPAIAMVVLLIIMCLYLNSIIIAFCGLLSIIFALVDAYFIYKIVLGINFFPFLNVVTLVFLVGIGADDAFVYYDIWRQTKKAHPNEDCLTLTWKTLRYAALSMLVTSMTTSAAFFASVSSKITSIKCFGIFAGISILTCYLMMITWFPAVVLLHERWIRRRTIDQMPKAEPTVQSIRDGEQEASAVKPTKWLPNAVLKKRLYFLWIVIFIGLTIGFICVIFVSPKISLPSSKDFQVFASSSTLEQYEMNVKNNIRYAQGQGWGLWVKLIWGVKPEDNGHHLNPDDLGTLTYENNFDPFAPESQKWMLSLSKNLRNQTFFSKTKNYYPKTPFEMFLDHAIQESCLENYTFPYPRAVFENCYKKLDFYNKYVLYDENGKPRAVSWGFATDFSYTSAFKPMDDFWNEINSWSTKEMAKAPKGLQNGWAVCESLDFYSLQASLSAGTFSSMSISVAIAFVVMLLTTLNIFISLYAIITIVGILAITVGSLVLLGWQLNILESIVMSVAVGLSIDFTMHYGVAYRLSPYKDRRDIRVRYSFVHIGSAIFMAALTTFITGLLMMPAIVLVYNQLGVFLMLVMFFSYIYATLAFQSMCALIGPINNFGQLSISR</sequence>
<organism evidence="9 10">
    <name type="scientific">Nematostella vectensis</name>
    <name type="common">Starlet sea anemone</name>
    <dbReference type="NCBI Taxonomy" id="45351"/>
    <lineage>
        <taxon>Eukaryota</taxon>
        <taxon>Metazoa</taxon>
        <taxon>Cnidaria</taxon>
        <taxon>Anthozoa</taxon>
        <taxon>Hexacorallia</taxon>
        <taxon>Actiniaria</taxon>
        <taxon>Edwardsiidae</taxon>
        <taxon>Nematostella</taxon>
    </lineage>
</organism>
<evidence type="ECO:0000256" key="6">
    <source>
        <dbReference type="ARBA" id="ARBA00038046"/>
    </source>
</evidence>
<evidence type="ECO:0000256" key="5">
    <source>
        <dbReference type="ARBA" id="ARBA00023180"/>
    </source>
</evidence>
<feature type="transmembrane region" description="Helical" evidence="7">
    <location>
        <begin position="331"/>
        <end position="356"/>
    </location>
</feature>
<feature type="transmembrane region" description="Helical" evidence="7">
    <location>
        <begin position="404"/>
        <end position="425"/>
    </location>
</feature>
<feature type="transmembrane region" description="Helical" evidence="7">
    <location>
        <begin position="702"/>
        <end position="724"/>
    </location>
</feature>
<dbReference type="PANTHER" id="PTHR45951">
    <property type="entry name" value="PROTEIN DISPATCHED-RELATED"/>
    <property type="match status" value="1"/>
</dbReference>
<feature type="transmembrane region" description="Helical" evidence="7">
    <location>
        <begin position="774"/>
        <end position="800"/>
    </location>
</feature>
<dbReference type="PROSITE" id="PS50156">
    <property type="entry name" value="SSD"/>
    <property type="match status" value="1"/>
</dbReference>
<evidence type="ECO:0000256" key="3">
    <source>
        <dbReference type="ARBA" id="ARBA00022989"/>
    </source>
</evidence>
<protein>
    <recommendedName>
        <fullName evidence="8">SSD domain-containing protein</fullName>
    </recommendedName>
</protein>
<evidence type="ECO:0000256" key="4">
    <source>
        <dbReference type="ARBA" id="ARBA00023136"/>
    </source>
</evidence>
<dbReference type="InterPro" id="IPR053958">
    <property type="entry name" value="HMGCR/SNAP/NPC1-like_SSD"/>
</dbReference>
<feature type="domain" description="SSD" evidence="8">
    <location>
        <begin position="248"/>
        <end position="356"/>
    </location>
</feature>
<dbReference type="OMA" id="NACHSCH"/>
<dbReference type="PANTHER" id="PTHR45951:SF3">
    <property type="entry name" value="PROTEIN DISPATCHED"/>
    <property type="match status" value="1"/>
</dbReference>
<keyword evidence="5" id="KW-0325">Glycoprotein</keyword>
<accession>A7RVB1</accession>
<dbReference type="Proteomes" id="UP000001593">
    <property type="component" value="Unassembled WGS sequence"/>
</dbReference>
<dbReference type="HOGENOM" id="CLU_004076_0_1_1"/>
<feature type="transmembrane region" description="Helical" evidence="7">
    <location>
        <begin position="299"/>
        <end position="319"/>
    </location>
</feature>
<gene>
    <name evidence="9" type="ORF">NEMVEDRAFT_v1g94637</name>
</gene>
<evidence type="ECO:0000256" key="7">
    <source>
        <dbReference type="SAM" id="Phobius"/>
    </source>
</evidence>
<dbReference type="GO" id="GO:0016020">
    <property type="term" value="C:membrane"/>
    <property type="evidence" value="ECO:0000318"/>
    <property type="project" value="GO_Central"/>
</dbReference>
<feature type="non-terminal residue" evidence="9">
    <location>
        <position position="1"/>
    </location>
</feature>
<keyword evidence="4 7" id="KW-0472">Membrane</keyword>
<proteinExistence type="inferred from homology"/>
<feature type="transmembrane region" description="Helical" evidence="7">
    <location>
        <begin position="255"/>
        <end position="278"/>
    </location>
</feature>
<dbReference type="GO" id="GO:0007224">
    <property type="term" value="P:smoothened signaling pathway"/>
    <property type="evidence" value="ECO:0000318"/>
    <property type="project" value="GO_Central"/>
</dbReference>